<sequence length="160" mass="18663">MKGDKKVIDYLNKALRSELTAINQYWLHYRIFDNWGLLGLAKKWRAESIEEMQHADKLTSRILFLEGFPNMQTLDPLRIGQTVKEVLECDLAAEREARALYQEAAEYCRTVKDFVSENLFKELMTDEEGHIDFLETQLDLVERLGIQNYSQSHLGGFSEE</sequence>
<comment type="similarity">
    <text evidence="2 7 9">Belongs to the bacterioferritin family.</text>
</comment>
<evidence type="ECO:0000256" key="5">
    <source>
        <dbReference type="ARBA" id="ARBA00022723"/>
    </source>
</evidence>
<dbReference type="PANTHER" id="PTHR30295:SF0">
    <property type="entry name" value="BACTERIOFERRITIN"/>
    <property type="match status" value="1"/>
</dbReference>
<comment type="cofactor">
    <cofactor evidence="1">
        <name>heme b</name>
        <dbReference type="ChEBI" id="CHEBI:60344"/>
    </cofactor>
</comment>
<dbReference type="SUPFAM" id="SSF47240">
    <property type="entry name" value="Ferritin-like"/>
    <property type="match status" value="1"/>
</dbReference>
<dbReference type="PROSITE" id="PS50905">
    <property type="entry name" value="FERRITIN_LIKE"/>
    <property type="match status" value="1"/>
</dbReference>
<keyword evidence="3 7" id="KW-0409">Iron storage</keyword>
<dbReference type="InterPro" id="IPR012347">
    <property type="entry name" value="Ferritin-like"/>
</dbReference>
<feature type="binding site" evidence="8">
    <location>
        <position position="50"/>
    </location>
    <ligand>
        <name>Fe cation</name>
        <dbReference type="ChEBI" id="CHEBI:24875"/>
        <label>3</label>
    </ligand>
</feature>
<evidence type="ECO:0000256" key="1">
    <source>
        <dbReference type="ARBA" id="ARBA00001970"/>
    </source>
</evidence>
<evidence type="ECO:0000313" key="12">
    <source>
        <dbReference type="Proteomes" id="UP000237682"/>
    </source>
</evidence>
<keyword evidence="12" id="KW-1185">Reference proteome</keyword>
<reference evidence="11 12" key="1">
    <citation type="submission" date="2018-02" db="EMBL/GenBank/DDBJ databases">
        <title>Whole genome sequencing of endophytic bacterium.</title>
        <authorList>
            <person name="Eedara R."/>
            <person name="Podile A.R."/>
        </authorList>
    </citation>
    <scope>NUCLEOTIDE SEQUENCE [LARGE SCALE GENOMIC DNA]</scope>
    <source>
        <strain evidence="11 12">RP1T</strain>
    </source>
</reference>
<dbReference type="OrthoDB" id="9800505at2"/>
<dbReference type="EC" id="1.16.3.1" evidence="7"/>
<dbReference type="InterPro" id="IPR008331">
    <property type="entry name" value="Ferritin_DPS_dom"/>
</dbReference>
<evidence type="ECO:0000256" key="6">
    <source>
        <dbReference type="ARBA" id="ARBA00023004"/>
    </source>
</evidence>
<feature type="binding site" evidence="8">
    <location>
        <position position="51"/>
    </location>
    <ligand>
        <name>Fe cation</name>
        <dbReference type="ChEBI" id="CHEBI:24875"/>
        <label>1</label>
    </ligand>
</feature>
<evidence type="ECO:0000256" key="9">
    <source>
        <dbReference type="RuleBase" id="RU000623"/>
    </source>
</evidence>
<evidence type="ECO:0000256" key="7">
    <source>
        <dbReference type="PIRNR" id="PIRNR002560"/>
    </source>
</evidence>
<dbReference type="InterPro" id="IPR002024">
    <property type="entry name" value="Bacterioferritin"/>
</dbReference>
<dbReference type="GO" id="GO:0005829">
    <property type="term" value="C:cytosol"/>
    <property type="evidence" value="ECO:0007669"/>
    <property type="project" value="TreeGrafter"/>
</dbReference>
<dbReference type="GO" id="GO:0004322">
    <property type="term" value="F:ferroxidase activity"/>
    <property type="evidence" value="ECO:0007669"/>
    <property type="project" value="UniProtKB-EC"/>
</dbReference>
<dbReference type="Pfam" id="PF00210">
    <property type="entry name" value="Ferritin"/>
    <property type="match status" value="1"/>
</dbReference>
<dbReference type="GO" id="GO:0140315">
    <property type="term" value="F:iron ion sequestering activity"/>
    <property type="evidence" value="ECO:0007669"/>
    <property type="project" value="UniProtKB-ARBA"/>
</dbReference>
<evidence type="ECO:0000256" key="3">
    <source>
        <dbReference type="ARBA" id="ARBA00022434"/>
    </source>
</evidence>
<dbReference type="GO" id="GO:0020037">
    <property type="term" value="F:heme binding"/>
    <property type="evidence" value="ECO:0007669"/>
    <property type="project" value="TreeGrafter"/>
</dbReference>
<comment type="catalytic activity">
    <reaction evidence="7">
        <text>4 Fe(2+) + O2 + 4 H(+) = 4 Fe(3+) + 2 H2O</text>
        <dbReference type="Rhea" id="RHEA:11148"/>
        <dbReference type="ChEBI" id="CHEBI:15377"/>
        <dbReference type="ChEBI" id="CHEBI:15378"/>
        <dbReference type="ChEBI" id="CHEBI:15379"/>
        <dbReference type="ChEBI" id="CHEBI:29033"/>
        <dbReference type="ChEBI" id="CHEBI:29034"/>
        <dbReference type="EC" id="1.16.3.1"/>
    </reaction>
</comment>
<keyword evidence="6 7" id="KW-0408">Iron</keyword>
<keyword evidence="4 9" id="KW-0349">Heme</keyword>
<dbReference type="EMBL" id="PUEJ01000003">
    <property type="protein sequence ID" value="PRH88103.1"/>
    <property type="molecule type" value="Genomic_DNA"/>
</dbReference>
<organism evidence="11 12">
    <name type="scientific">Labrys okinawensis</name>
    <dbReference type="NCBI Taxonomy" id="346911"/>
    <lineage>
        <taxon>Bacteria</taxon>
        <taxon>Pseudomonadati</taxon>
        <taxon>Pseudomonadota</taxon>
        <taxon>Alphaproteobacteria</taxon>
        <taxon>Hyphomicrobiales</taxon>
        <taxon>Xanthobacteraceae</taxon>
        <taxon>Labrys</taxon>
    </lineage>
</organism>
<dbReference type="AlphaFoldDB" id="A0A2S9QFI0"/>
<evidence type="ECO:0000256" key="8">
    <source>
        <dbReference type="PIRSR" id="PIRSR002560-1"/>
    </source>
</evidence>
<dbReference type="InterPro" id="IPR009040">
    <property type="entry name" value="Ferritin-like_diiron"/>
</dbReference>
<feature type="binding site" evidence="8">
    <location>
        <position position="127"/>
    </location>
    <ligand>
        <name>Fe cation</name>
        <dbReference type="ChEBI" id="CHEBI:24875"/>
        <label>2</label>
    </ligand>
</feature>
<evidence type="ECO:0000259" key="10">
    <source>
        <dbReference type="PROSITE" id="PS50905"/>
    </source>
</evidence>
<feature type="domain" description="Ferritin-like diiron" evidence="10">
    <location>
        <begin position="1"/>
        <end position="145"/>
    </location>
</feature>
<proteinExistence type="inferred from homology"/>
<dbReference type="GO" id="GO:0006826">
    <property type="term" value="P:iron ion transport"/>
    <property type="evidence" value="ECO:0007669"/>
    <property type="project" value="InterPro"/>
</dbReference>
<protein>
    <recommendedName>
        <fullName evidence="7 9">Bacterioferritin</fullName>
        <ecNumber evidence="7">1.16.3.1</ecNumber>
    </recommendedName>
</protein>
<comment type="caution">
    <text evidence="11">The sequence shown here is derived from an EMBL/GenBank/DDBJ whole genome shotgun (WGS) entry which is preliminary data.</text>
</comment>
<feature type="binding site" description="axial binding residue" evidence="8">
    <location>
        <position position="52"/>
    </location>
    <ligand>
        <name>heme b</name>
        <dbReference type="ChEBI" id="CHEBI:60344"/>
        <note>ligand shared between dimeric partners</note>
    </ligand>
    <ligandPart>
        <name>Fe</name>
        <dbReference type="ChEBI" id="CHEBI:18248"/>
    </ligandPart>
</feature>
<dbReference type="Gene3D" id="1.20.1260.10">
    <property type="match status" value="1"/>
</dbReference>
<dbReference type="InterPro" id="IPR009078">
    <property type="entry name" value="Ferritin-like_SF"/>
</dbReference>
<dbReference type="PIRSF" id="PIRSF002560">
    <property type="entry name" value="Bacterioferritin"/>
    <property type="match status" value="1"/>
</dbReference>
<dbReference type="GO" id="GO:0008199">
    <property type="term" value="F:ferric iron binding"/>
    <property type="evidence" value="ECO:0007669"/>
    <property type="project" value="InterPro"/>
</dbReference>
<dbReference type="FunFam" id="1.20.1260.10:FF:000005">
    <property type="entry name" value="Bacterioferritin"/>
    <property type="match status" value="1"/>
</dbReference>
<accession>A0A2S9QFI0</accession>
<gene>
    <name evidence="11" type="primary">bfr</name>
    <name evidence="11" type="ORF">C5L14_09455</name>
</gene>
<evidence type="ECO:0000313" key="11">
    <source>
        <dbReference type="EMBL" id="PRH88103.1"/>
    </source>
</evidence>
<feature type="binding site" evidence="8">
    <location>
        <position position="94"/>
    </location>
    <ligand>
        <name>Fe cation</name>
        <dbReference type="ChEBI" id="CHEBI:24875"/>
        <label>2</label>
    </ligand>
</feature>
<feature type="binding site" evidence="8">
    <location>
        <position position="18"/>
    </location>
    <ligand>
        <name>Fe cation</name>
        <dbReference type="ChEBI" id="CHEBI:24875"/>
        <label>1</label>
    </ligand>
</feature>
<dbReference type="PANTHER" id="PTHR30295">
    <property type="entry name" value="BACTERIOFERRITIN"/>
    <property type="match status" value="1"/>
</dbReference>
<feature type="binding site" evidence="8">
    <location>
        <position position="51"/>
    </location>
    <ligand>
        <name>Fe cation</name>
        <dbReference type="ChEBI" id="CHEBI:24875"/>
        <label>2</label>
    </ligand>
</feature>
<evidence type="ECO:0000256" key="2">
    <source>
        <dbReference type="ARBA" id="ARBA00008093"/>
    </source>
</evidence>
<dbReference type="NCBIfam" id="TIGR00754">
    <property type="entry name" value="bfr"/>
    <property type="match status" value="1"/>
</dbReference>
<feature type="binding site" evidence="8">
    <location>
        <position position="130"/>
    </location>
    <ligand>
        <name>Fe cation</name>
        <dbReference type="ChEBI" id="CHEBI:24875"/>
        <label>2</label>
    </ligand>
</feature>
<name>A0A2S9QFI0_9HYPH</name>
<dbReference type="CDD" id="cd00907">
    <property type="entry name" value="Bacterioferritin"/>
    <property type="match status" value="1"/>
</dbReference>
<dbReference type="RefSeq" id="WP_105861768.1">
    <property type="nucleotide sequence ID" value="NZ_PUEJ01000003.1"/>
</dbReference>
<feature type="binding site" evidence="8">
    <location>
        <position position="127"/>
    </location>
    <ligand>
        <name>Fe cation</name>
        <dbReference type="ChEBI" id="CHEBI:24875"/>
        <label>1</label>
    </ligand>
</feature>
<dbReference type="PRINTS" id="PR00601">
    <property type="entry name" value="BACFERRITIN"/>
</dbReference>
<dbReference type="PROSITE" id="PS00549">
    <property type="entry name" value="BACTERIOFERRITIN"/>
    <property type="match status" value="1"/>
</dbReference>
<dbReference type="Proteomes" id="UP000237682">
    <property type="component" value="Unassembled WGS sequence"/>
</dbReference>
<dbReference type="GO" id="GO:0006879">
    <property type="term" value="P:intracellular iron ion homeostasis"/>
    <property type="evidence" value="ECO:0007669"/>
    <property type="project" value="UniProtKB-KW"/>
</dbReference>
<feature type="binding site" evidence="8">
    <location>
        <position position="54"/>
    </location>
    <ligand>
        <name>Fe cation</name>
        <dbReference type="ChEBI" id="CHEBI:24875"/>
        <label>1</label>
    </ligand>
</feature>
<comment type="function">
    <text evidence="7">Iron-storage protein, whose ferroxidase center binds Fe(2+), oxidizes it using dioxygen to Fe(3+), and participates in the subsequent Fe(3+) oxide mineral core formation within the central cavity of the BFR protein shell.</text>
</comment>
<keyword evidence="5 7" id="KW-0479">Metal-binding</keyword>
<evidence type="ECO:0000256" key="4">
    <source>
        <dbReference type="ARBA" id="ARBA00022617"/>
    </source>
</evidence>